<dbReference type="InterPro" id="IPR013106">
    <property type="entry name" value="Ig_V-set"/>
</dbReference>
<dbReference type="AlphaFoldDB" id="A0A2Y9HIA0"/>
<dbReference type="KEGG" id="nsu:110585506"/>
<gene>
    <name evidence="8" type="primary">LOC110585506</name>
</gene>
<dbReference type="Proteomes" id="UP000248481">
    <property type="component" value="Chromosome 9"/>
</dbReference>
<reference evidence="8" key="1">
    <citation type="submission" date="2025-08" db="UniProtKB">
        <authorList>
            <consortium name="RefSeq"/>
        </authorList>
    </citation>
    <scope>IDENTIFICATION</scope>
    <source>
        <tissue evidence="8">Blood</tissue>
    </source>
</reference>
<dbReference type="RefSeq" id="XP_021551372.1">
    <property type="nucleotide sequence ID" value="XM_021695697.1"/>
</dbReference>
<evidence type="ECO:0000256" key="2">
    <source>
        <dbReference type="ARBA" id="ARBA00023130"/>
    </source>
</evidence>
<keyword evidence="2" id="KW-1064">Adaptive immunity</keyword>
<dbReference type="InterPro" id="IPR013783">
    <property type="entry name" value="Ig-like_fold"/>
</dbReference>
<organism evidence="7 8">
    <name type="scientific">Neomonachus schauinslandi</name>
    <name type="common">Hawaiian monk seal</name>
    <name type="synonym">Monachus schauinslandi</name>
    <dbReference type="NCBI Taxonomy" id="29088"/>
    <lineage>
        <taxon>Eukaryota</taxon>
        <taxon>Metazoa</taxon>
        <taxon>Chordata</taxon>
        <taxon>Craniata</taxon>
        <taxon>Vertebrata</taxon>
        <taxon>Euteleostomi</taxon>
        <taxon>Mammalia</taxon>
        <taxon>Eutheria</taxon>
        <taxon>Laurasiatheria</taxon>
        <taxon>Carnivora</taxon>
        <taxon>Caniformia</taxon>
        <taxon>Pinnipedia</taxon>
        <taxon>Phocidae</taxon>
        <taxon>Monachinae</taxon>
        <taxon>Monachini</taxon>
        <taxon>Neomonachus</taxon>
    </lineage>
</organism>
<dbReference type="InterPro" id="IPR051287">
    <property type="entry name" value="TCR_variable_region"/>
</dbReference>
<evidence type="ECO:0000256" key="5">
    <source>
        <dbReference type="ARBA" id="ARBA00043266"/>
    </source>
</evidence>
<dbReference type="GeneID" id="110585506"/>
<dbReference type="GO" id="GO:0042101">
    <property type="term" value="C:T cell receptor complex"/>
    <property type="evidence" value="ECO:0007669"/>
    <property type="project" value="UniProtKB-KW"/>
</dbReference>
<protein>
    <submittedName>
        <fullName evidence="8">LOW QUALITY PROTEIN: uncharacterized protein LOC110585506</fullName>
    </submittedName>
</protein>
<accession>A0A2Y9HIA0</accession>
<dbReference type="PANTHER" id="PTHR19367">
    <property type="entry name" value="T-CELL RECEPTOR ALPHA CHAIN V REGION"/>
    <property type="match status" value="1"/>
</dbReference>
<evidence type="ECO:0000259" key="6">
    <source>
        <dbReference type="PROSITE" id="PS50835"/>
    </source>
</evidence>
<dbReference type="SMART" id="SM00406">
    <property type="entry name" value="IGv"/>
    <property type="match status" value="2"/>
</dbReference>
<keyword evidence="4" id="KW-0393">Immunoglobulin domain</keyword>
<sequence length="271" mass="30099">MEMQRVQDQIWMRSQQKGVEQSPGSLSVLEGATASLNCNYSDSASQYFMWYRQYSGKGPELLMYMYSKARDLSSPTSPLFLALKAQRPWLLSHLLSSPHCLHCSAMLLLLISVLEGIFAPRGTGAQSVTQPDAHVTVSEEAFLELRCNYSYSGAPYLYWYVQHPNQGLQLLLQYVSGNTKVQGIKGFEAEFKDSETSFHLKKPSAHWNDSAVYFCAVSDTVPGTAGGAKHKPPETLGLPVTQELKREFSKISFTVKENRAGQAGPWGTLTS</sequence>
<keyword evidence="7" id="KW-1185">Reference proteome</keyword>
<evidence type="ECO:0000256" key="3">
    <source>
        <dbReference type="ARBA" id="ARBA00023170"/>
    </source>
</evidence>
<evidence type="ECO:0000313" key="8">
    <source>
        <dbReference type="RefSeq" id="XP_021551372.1"/>
    </source>
</evidence>
<keyword evidence="1" id="KW-0732">Signal</keyword>
<dbReference type="PROSITE" id="PS50835">
    <property type="entry name" value="IG_LIKE"/>
    <property type="match status" value="1"/>
</dbReference>
<keyword evidence="5" id="KW-1279">T cell receptor</keyword>
<evidence type="ECO:0000256" key="4">
    <source>
        <dbReference type="ARBA" id="ARBA00023319"/>
    </source>
</evidence>
<dbReference type="InParanoid" id="A0A2Y9HIA0"/>
<dbReference type="Gene3D" id="2.60.40.10">
    <property type="entry name" value="Immunoglobulins"/>
    <property type="match status" value="2"/>
</dbReference>
<keyword evidence="5" id="KW-0391">Immunity</keyword>
<feature type="domain" description="Ig-like" evidence="6">
    <location>
        <begin position="120"/>
        <end position="234"/>
    </location>
</feature>
<dbReference type="PANTHER" id="PTHR19367:SF8">
    <property type="entry name" value="T CELL RECEPTOR ALPHA VARIABLE 3"/>
    <property type="match status" value="1"/>
</dbReference>
<name>A0A2Y9HIA0_NEOSC</name>
<keyword evidence="3" id="KW-0675">Receptor</keyword>
<evidence type="ECO:0000313" key="7">
    <source>
        <dbReference type="Proteomes" id="UP000248481"/>
    </source>
</evidence>
<dbReference type="SUPFAM" id="SSF48726">
    <property type="entry name" value="Immunoglobulin"/>
    <property type="match status" value="2"/>
</dbReference>
<dbReference type="STRING" id="29088.A0A2Y9HIA0"/>
<dbReference type="GO" id="GO:0002250">
    <property type="term" value="P:adaptive immune response"/>
    <property type="evidence" value="ECO:0007669"/>
    <property type="project" value="UniProtKB-KW"/>
</dbReference>
<dbReference type="Pfam" id="PF07686">
    <property type="entry name" value="V-set"/>
    <property type="match status" value="2"/>
</dbReference>
<dbReference type="InterPro" id="IPR007110">
    <property type="entry name" value="Ig-like_dom"/>
</dbReference>
<dbReference type="InterPro" id="IPR036179">
    <property type="entry name" value="Ig-like_dom_sf"/>
</dbReference>
<proteinExistence type="predicted"/>
<evidence type="ECO:0000256" key="1">
    <source>
        <dbReference type="ARBA" id="ARBA00022729"/>
    </source>
</evidence>